<dbReference type="EMBL" id="CP048632">
    <property type="protein sequence ID" value="QIB36959.1"/>
    <property type="molecule type" value="Genomic_DNA"/>
</dbReference>
<dbReference type="EMBL" id="CP048632">
    <property type="protein sequence ID" value="QIB39345.1"/>
    <property type="molecule type" value="Genomic_DNA"/>
</dbReference>
<dbReference type="AlphaFoldDB" id="A0A7L5BDT9"/>
<name>A0A7L5BDT9_9HYPH</name>
<evidence type="ECO:0000313" key="2">
    <source>
        <dbReference type="EMBL" id="QIB39345.1"/>
    </source>
</evidence>
<accession>A0A7L5BDT9</accession>
<organism evidence="1 3">
    <name type="scientific">Rhizobium oryzihabitans</name>
    <dbReference type="NCBI Taxonomy" id="2267833"/>
    <lineage>
        <taxon>Bacteria</taxon>
        <taxon>Pseudomonadati</taxon>
        <taxon>Pseudomonadota</taxon>
        <taxon>Alphaproteobacteria</taxon>
        <taxon>Hyphomicrobiales</taxon>
        <taxon>Rhizobiaceae</taxon>
        <taxon>Rhizobium/Agrobacterium group</taxon>
        <taxon>Rhizobium</taxon>
    </lineage>
</organism>
<dbReference type="Proteomes" id="UP000464865">
    <property type="component" value="Chromosome M15-11"/>
</dbReference>
<gene>
    <name evidence="2" type="ORF">G3A56_00060</name>
    <name evidence="1" type="ORF">G3A56_02260</name>
</gene>
<proteinExistence type="predicted"/>
<dbReference type="KEGG" id="roy:G3A56_00060"/>
<dbReference type="KEGG" id="roy:G3A56_02260"/>
<protein>
    <recommendedName>
        <fullName evidence="4">Bacteriophage protein</fullName>
    </recommendedName>
</protein>
<reference evidence="1 3" key="1">
    <citation type="submission" date="2020-02" db="EMBL/GenBank/DDBJ databases">
        <title>Plant-Promoting Endophytic Bacterium Rhizobium oryzihabitans sp. nov., Isolated from the Root of Rice.</title>
        <authorList>
            <person name="zhao J."/>
            <person name="Zhang G."/>
        </authorList>
    </citation>
    <scope>NUCLEOTIDE SEQUENCE [LARGE SCALE GENOMIC DNA]</scope>
    <source>
        <strain evidence="1 3">M15</strain>
    </source>
</reference>
<keyword evidence="3" id="KW-1185">Reference proteome</keyword>
<evidence type="ECO:0000313" key="1">
    <source>
        <dbReference type="EMBL" id="QIB36959.1"/>
    </source>
</evidence>
<dbReference type="RefSeq" id="WP_164056117.1">
    <property type="nucleotide sequence ID" value="NZ_CP048632.1"/>
</dbReference>
<sequence>MVDKVLSDIKALTKKEVLVGVPMDKADRPPDDGEKSPLTNAEIGYLMETGVPEKNIPQRAFLVPGIENAKPDIGKTMEAGAIKSLTGDAEAADKTLHKVGLIGQAAVQKKITDGPFDPLAPATLAKRKAKGRTGEKPLIDTGSLRQSISYAVRPKGE</sequence>
<evidence type="ECO:0000313" key="3">
    <source>
        <dbReference type="Proteomes" id="UP000464865"/>
    </source>
</evidence>
<evidence type="ECO:0008006" key="4">
    <source>
        <dbReference type="Google" id="ProtNLM"/>
    </source>
</evidence>